<dbReference type="PANTHER" id="PTHR33178">
    <property type="match status" value="1"/>
</dbReference>
<dbReference type="SUPFAM" id="SSF54909">
    <property type="entry name" value="Dimeric alpha+beta barrel"/>
    <property type="match status" value="1"/>
</dbReference>
<dbReference type="Proteomes" id="UP001497516">
    <property type="component" value="Chromosome 7"/>
</dbReference>
<dbReference type="InterPro" id="IPR013097">
    <property type="entry name" value="Dabb"/>
</dbReference>
<evidence type="ECO:0000256" key="1">
    <source>
        <dbReference type="ARBA" id="ARBA00011738"/>
    </source>
</evidence>
<gene>
    <name evidence="3" type="ORF">LTRI10_LOCUS43902</name>
</gene>
<protein>
    <recommendedName>
        <fullName evidence="2">Stress-response A/B barrel domain-containing protein</fullName>
    </recommendedName>
</protein>
<reference evidence="3 4" key="1">
    <citation type="submission" date="2024-04" db="EMBL/GenBank/DDBJ databases">
        <authorList>
            <person name="Fracassetti M."/>
        </authorList>
    </citation>
    <scope>NUCLEOTIDE SEQUENCE [LARGE SCALE GENOMIC DNA]</scope>
</reference>
<dbReference type="EMBL" id="OZ034820">
    <property type="protein sequence ID" value="CAL1404014.1"/>
    <property type="molecule type" value="Genomic_DNA"/>
</dbReference>
<dbReference type="InterPro" id="IPR011008">
    <property type="entry name" value="Dimeric_a/b-barrel"/>
</dbReference>
<accession>A0AAV2G068</accession>
<dbReference type="PANTHER" id="PTHR33178:SF4">
    <property type="entry name" value="EXPRESSED PROTEIN"/>
    <property type="match status" value="1"/>
</dbReference>
<dbReference type="InterPro" id="IPR044662">
    <property type="entry name" value="HS1/DABB1-like"/>
</dbReference>
<proteinExistence type="predicted"/>
<keyword evidence="4" id="KW-1185">Reference proteome</keyword>
<dbReference type="Pfam" id="PF07876">
    <property type="entry name" value="Dabb"/>
    <property type="match status" value="1"/>
</dbReference>
<name>A0AAV2G068_9ROSI</name>
<dbReference type="AlphaFoldDB" id="A0AAV2G068"/>
<organism evidence="3 4">
    <name type="scientific">Linum trigynum</name>
    <dbReference type="NCBI Taxonomy" id="586398"/>
    <lineage>
        <taxon>Eukaryota</taxon>
        <taxon>Viridiplantae</taxon>
        <taxon>Streptophyta</taxon>
        <taxon>Embryophyta</taxon>
        <taxon>Tracheophyta</taxon>
        <taxon>Spermatophyta</taxon>
        <taxon>Magnoliopsida</taxon>
        <taxon>eudicotyledons</taxon>
        <taxon>Gunneridae</taxon>
        <taxon>Pentapetalae</taxon>
        <taxon>rosids</taxon>
        <taxon>fabids</taxon>
        <taxon>Malpighiales</taxon>
        <taxon>Linaceae</taxon>
        <taxon>Linum</taxon>
    </lineage>
</organism>
<comment type="subunit">
    <text evidence="1">Homodimer.</text>
</comment>
<feature type="domain" description="Stress-response A/B barrel" evidence="2">
    <location>
        <begin position="6"/>
        <end position="108"/>
    </location>
</feature>
<evidence type="ECO:0000259" key="2">
    <source>
        <dbReference type="PROSITE" id="PS51502"/>
    </source>
</evidence>
<evidence type="ECO:0000313" key="3">
    <source>
        <dbReference type="EMBL" id="CAL1404014.1"/>
    </source>
</evidence>
<sequence>MDGGGFKRVVLFKFKEGVAVEEMLNGLKKLFSEIDLVKSAEWGEAADIEGSGASATAALPSPAKGFTHAVVMRFDSQEDCLAFMTHPAHVELGATFLDAVDDFLGLNFPVLSLK</sequence>
<evidence type="ECO:0000313" key="4">
    <source>
        <dbReference type="Proteomes" id="UP001497516"/>
    </source>
</evidence>
<dbReference type="Gene3D" id="3.30.70.100">
    <property type="match status" value="1"/>
</dbReference>
<dbReference type="PROSITE" id="PS51502">
    <property type="entry name" value="S_R_A_B_BARREL"/>
    <property type="match status" value="1"/>
</dbReference>
<dbReference type="SMART" id="SM00886">
    <property type="entry name" value="Dabb"/>
    <property type="match status" value="1"/>
</dbReference>